<comment type="caution">
    <text evidence="3">The sequence shown here is derived from an EMBL/GenBank/DDBJ whole genome shotgun (WGS) entry which is preliminary data.</text>
</comment>
<dbReference type="SUPFAM" id="SSF100920">
    <property type="entry name" value="Heat shock protein 70kD (HSP70), peptide-binding domain"/>
    <property type="match status" value="1"/>
</dbReference>
<keyword evidence="2" id="KW-0067">ATP-binding</keyword>
<keyword evidence="1" id="KW-0547">Nucleotide-binding</keyword>
<proteinExistence type="predicted"/>
<evidence type="ECO:0000313" key="3">
    <source>
        <dbReference type="EMBL" id="KAH0866137.1"/>
    </source>
</evidence>
<evidence type="ECO:0000256" key="1">
    <source>
        <dbReference type="ARBA" id="ARBA00022741"/>
    </source>
</evidence>
<dbReference type="InterPro" id="IPR029047">
    <property type="entry name" value="HSP70_peptide-bd_sf"/>
</dbReference>
<dbReference type="PANTHER" id="PTHR19375">
    <property type="entry name" value="HEAT SHOCK PROTEIN 70KDA"/>
    <property type="match status" value="1"/>
</dbReference>
<dbReference type="InterPro" id="IPR013126">
    <property type="entry name" value="Hsp_70_fam"/>
</dbReference>
<organism evidence="3 4">
    <name type="scientific">Brassica napus</name>
    <name type="common">Rape</name>
    <dbReference type="NCBI Taxonomy" id="3708"/>
    <lineage>
        <taxon>Eukaryota</taxon>
        <taxon>Viridiplantae</taxon>
        <taxon>Streptophyta</taxon>
        <taxon>Embryophyta</taxon>
        <taxon>Tracheophyta</taxon>
        <taxon>Spermatophyta</taxon>
        <taxon>Magnoliopsida</taxon>
        <taxon>eudicotyledons</taxon>
        <taxon>Gunneridae</taxon>
        <taxon>Pentapetalae</taxon>
        <taxon>rosids</taxon>
        <taxon>malvids</taxon>
        <taxon>Brassicales</taxon>
        <taxon>Brassicaceae</taxon>
        <taxon>Brassiceae</taxon>
        <taxon>Brassica</taxon>
    </lineage>
</organism>
<dbReference type="Gene3D" id="2.60.34.10">
    <property type="entry name" value="Substrate Binding Domain Of DNAk, Chain A, domain 1"/>
    <property type="match status" value="2"/>
</dbReference>
<evidence type="ECO:0000313" key="4">
    <source>
        <dbReference type="Proteomes" id="UP000824890"/>
    </source>
</evidence>
<keyword evidence="4" id="KW-1185">Reference proteome</keyword>
<gene>
    <name evidence="3" type="ORF">HID58_083348</name>
</gene>
<accession>A0ABQ7YD88</accession>
<reference evidence="3 4" key="1">
    <citation type="submission" date="2021-05" db="EMBL/GenBank/DDBJ databases">
        <title>Genome Assembly of Synthetic Allotetraploid Brassica napus Reveals Homoeologous Exchanges between Subgenomes.</title>
        <authorList>
            <person name="Davis J.T."/>
        </authorList>
    </citation>
    <scope>NUCLEOTIDE SEQUENCE [LARGE SCALE GENOMIC DNA]</scope>
    <source>
        <strain evidence="4">cv. Da-Ae</strain>
        <tissue evidence="3">Seedling</tissue>
    </source>
</reference>
<sequence>AFEEGASVSEDQRQRTFEVKGIPPAPLGAPQINVSAFTLMRIGILNVSDEDNDTDKEMRRDVEGKLQGNEIYTLELQAIVFTNETAGVKNKITITNDKGRLSKEEIEKMVQDAEKVRWDQGDKKKIEKAIEWIEGNQLVEVYEF</sequence>
<feature type="non-terminal residue" evidence="3">
    <location>
        <position position="1"/>
    </location>
</feature>
<dbReference type="Pfam" id="PF00012">
    <property type="entry name" value="HSP70"/>
    <property type="match status" value="1"/>
</dbReference>
<name>A0ABQ7YD88_BRANA</name>
<dbReference type="Proteomes" id="UP000824890">
    <property type="component" value="Unassembled WGS sequence"/>
</dbReference>
<dbReference type="EMBL" id="JAGKQM010000018">
    <property type="protein sequence ID" value="KAH0866137.1"/>
    <property type="molecule type" value="Genomic_DNA"/>
</dbReference>
<evidence type="ECO:0000256" key="2">
    <source>
        <dbReference type="ARBA" id="ARBA00022840"/>
    </source>
</evidence>
<protein>
    <submittedName>
        <fullName evidence="3">Uncharacterized protein</fullName>
    </submittedName>
</protein>